<accession>A0A5E4QAW8</accession>
<keyword evidence="1" id="KW-0812">Transmembrane</keyword>
<proteinExistence type="predicted"/>
<reference evidence="2 3" key="1">
    <citation type="submission" date="2017-07" db="EMBL/GenBank/DDBJ databases">
        <authorList>
            <person name="Talla V."/>
            <person name="Backstrom N."/>
        </authorList>
    </citation>
    <scope>NUCLEOTIDE SEQUENCE [LARGE SCALE GENOMIC DNA]</scope>
</reference>
<dbReference type="Proteomes" id="UP000324832">
    <property type="component" value="Unassembled WGS sequence"/>
</dbReference>
<feature type="transmembrane region" description="Helical" evidence="1">
    <location>
        <begin position="56"/>
        <end position="73"/>
    </location>
</feature>
<dbReference type="AlphaFoldDB" id="A0A5E4QAW8"/>
<organism evidence="2 3">
    <name type="scientific">Leptidea sinapis</name>
    <dbReference type="NCBI Taxonomy" id="189913"/>
    <lineage>
        <taxon>Eukaryota</taxon>
        <taxon>Metazoa</taxon>
        <taxon>Ecdysozoa</taxon>
        <taxon>Arthropoda</taxon>
        <taxon>Hexapoda</taxon>
        <taxon>Insecta</taxon>
        <taxon>Pterygota</taxon>
        <taxon>Neoptera</taxon>
        <taxon>Endopterygota</taxon>
        <taxon>Lepidoptera</taxon>
        <taxon>Glossata</taxon>
        <taxon>Ditrysia</taxon>
        <taxon>Papilionoidea</taxon>
        <taxon>Pieridae</taxon>
        <taxon>Dismorphiinae</taxon>
        <taxon>Leptidea</taxon>
    </lineage>
</organism>
<sequence>MPGYFFACVFQAYGTLMACAWITSYDCIALSVMIFFKLELELINNASLYDSCASPLLMLYMFIVTVMLCSTAYQMDNKMYIFRHNSTTYAHAKNTVSMIS</sequence>
<gene>
    <name evidence="2" type="ORF">LSINAPIS_LOCUS7126</name>
</gene>
<evidence type="ECO:0000256" key="1">
    <source>
        <dbReference type="SAM" id="Phobius"/>
    </source>
</evidence>
<keyword evidence="1" id="KW-1133">Transmembrane helix</keyword>
<name>A0A5E4QAW8_9NEOP</name>
<evidence type="ECO:0000313" key="3">
    <source>
        <dbReference type="Proteomes" id="UP000324832"/>
    </source>
</evidence>
<protein>
    <submittedName>
        <fullName evidence="2">Uncharacterized protein</fullName>
    </submittedName>
</protein>
<feature type="transmembrane region" description="Helical" evidence="1">
    <location>
        <begin position="12"/>
        <end position="36"/>
    </location>
</feature>
<keyword evidence="1" id="KW-0472">Membrane</keyword>
<dbReference type="EMBL" id="FZQP02002304">
    <property type="protein sequence ID" value="VVC95405.1"/>
    <property type="molecule type" value="Genomic_DNA"/>
</dbReference>
<evidence type="ECO:0000313" key="2">
    <source>
        <dbReference type="EMBL" id="VVC95405.1"/>
    </source>
</evidence>
<keyword evidence="3" id="KW-1185">Reference proteome</keyword>